<evidence type="ECO:0000256" key="1">
    <source>
        <dbReference type="SAM" id="MobiDB-lite"/>
    </source>
</evidence>
<sequence length="71" mass="7793">MAANPVQDDVDAFSESCTNDFVNKPSGSPSGDRDHPNLTETEKLQAGHTYVSDINYSSVLRGPRSFWSNTM</sequence>
<dbReference type="AlphaFoldDB" id="A0A8H7E1Q4"/>
<evidence type="ECO:0000313" key="2">
    <source>
        <dbReference type="EMBL" id="KAF7503246.1"/>
    </source>
</evidence>
<gene>
    <name evidence="2" type="ORF">GJ744_004074</name>
</gene>
<dbReference type="Proteomes" id="UP000606974">
    <property type="component" value="Unassembled WGS sequence"/>
</dbReference>
<organism evidence="2 3">
    <name type="scientific">Endocarpon pusillum</name>
    <dbReference type="NCBI Taxonomy" id="364733"/>
    <lineage>
        <taxon>Eukaryota</taxon>
        <taxon>Fungi</taxon>
        <taxon>Dikarya</taxon>
        <taxon>Ascomycota</taxon>
        <taxon>Pezizomycotina</taxon>
        <taxon>Eurotiomycetes</taxon>
        <taxon>Chaetothyriomycetidae</taxon>
        <taxon>Verrucariales</taxon>
        <taxon>Verrucariaceae</taxon>
        <taxon>Endocarpon</taxon>
    </lineage>
</organism>
<comment type="caution">
    <text evidence="2">The sequence shown here is derived from an EMBL/GenBank/DDBJ whole genome shotgun (WGS) entry which is preliminary data.</text>
</comment>
<feature type="compositionally biased region" description="Basic and acidic residues" evidence="1">
    <location>
        <begin position="31"/>
        <end position="42"/>
    </location>
</feature>
<feature type="region of interest" description="Disordered" evidence="1">
    <location>
        <begin position="1"/>
        <end position="42"/>
    </location>
</feature>
<keyword evidence="3" id="KW-1185">Reference proteome</keyword>
<feature type="compositionally biased region" description="Polar residues" evidence="1">
    <location>
        <begin position="15"/>
        <end position="29"/>
    </location>
</feature>
<reference evidence="2" key="1">
    <citation type="submission" date="2020-02" db="EMBL/GenBank/DDBJ databases">
        <authorList>
            <person name="Palmer J.M."/>
        </authorList>
    </citation>
    <scope>NUCLEOTIDE SEQUENCE</scope>
    <source>
        <strain evidence="2">EPUS1.4</strain>
        <tissue evidence="2">Thallus</tissue>
    </source>
</reference>
<protein>
    <submittedName>
        <fullName evidence="2">Uncharacterized protein</fullName>
    </submittedName>
</protein>
<dbReference type="EMBL" id="JAACFV010000189">
    <property type="protein sequence ID" value="KAF7503246.1"/>
    <property type="molecule type" value="Genomic_DNA"/>
</dbReference>
<evidence type="ECO:0000313" key="3">
    <source>
        <dbReference type="Proteomes" id="UP000606974"/>
    </source>
</evidence>
<accession>A0A8H7E1Q4</accession>
<name>A0A8H7E1Q4_9EURO</name>
<proteinExistence type="predicted"/>